<evidence type="ECO:0000313" key="3">
    <source>
        <dbReference type="Proteomes" id="UP000504618"/>
    </source>
</evidence>
<accession>A0A6J1QJF1</accession>
<keyword evidence="1" id="KW-0862">Zinc</keyword>
<dbReference type="Gene3D" id="3.30.1370.210">
    <property type="match status" value="1"/>
</dbReference>
<feature type="zinc finger region" description="C3H1-type" evidence="1">
    <location>
        <begin position="76"/>
        <end position="102"/>
    </location>
</feature>
<gene>
    <name evidence="4" type="primary">LOC112461518</name>
</gene>
<name>A0A6J1QJF1_9HYME</name>
<dbReference type="RefSeq" id="XP_024882549.1">
    <property type="nucleotide sequence ID" value="XM_025026781.1"/>
</dbReference>
<keyword evidence="3" id="KW-1185">Reference proteome</keyword>
<sequence>MSSYGSGNSWQICRRSCCFDDCTFVHKYKYCYNYQNTICSREEMCPYIHITSVEQARYEATGKATEYLKQEVGRTLQNPNICKDFKNDNCNRDNCNLRHVNSNRSLECPICCEEVKRDTFGT</sequence>
<feature type="domain" description="C3H1-type" evidence="2">
    <location>
        <begin position="76"/>
        <end position="102"/>
    </location>
</feature>
<dbReference type="GeneID" id="112461518"/>
<dbReference type="GO" id="GO:0008270">
    <property type="term" value="F:zinc ion binding"/>
    <property type="evidence" value="ECO:0007669"/>
    <property type="project" value="UniProtKB-KW"/>
</dbReference>
<dbReference type="Proteomes" id="UP000504618">
    <property type="component" value="Unplaced"/>
</dbReference>
<keyword evidence="1" id="KW-0863">Zinc-finger</keyword>
<proteinExistence type="predicted"/>
<feature type="non-terminal residue" evidence="4">
    <location>
        <position position="122"/>
    </location>
</feature>
<keyword evidence="1" id="KW-0479">Metal-binding</keyword>
<evidence type="ECO:0000259" key="2">
    <source>
        <dbReference type="PROSITE" id="PS50103"/>
    </source>
</evidence>
<dbReference type="InterPro" id="IPR000571">
    <property type="entry name" value="Znf_CCCH"/>
</dbReference>
<dbReference type="PROSITE" id="PS50103">
    <property type="entry name" value="ZF_C3H1"/>
    <property type="match status" value="2"/>
</dbReference>
<dbReference type="SMART" id="SM00356">
    <property type="entry name" value="ZnF_C3H1"/>
    <property type="match status" value="2"/>
</dbReference>
<evidence type="ECO:0000256" key="1">
    <source>
        <dbReference type="PROSITE-ProRule" id="PRU00723"/>
    </source>
</evidence>
<feature type="zinc finger region" description="C3H1-type" evidence="1">
    <location>
        <begin position="30"/>
        <end position="52"/>
    </location>
</feature>
<dbReference type="AlphaFoldDB" id="A0A6J1QJF1"/>
<protein>
    <submittedName>
        <fullName evidence="4">Uncharacterized protein LOC112461518</fullName>
    </submittedName>
</protein>
<evidence type="ECO:0000313" key="4">
    <source>
        <dbReference type="RefSeq" id="XP_024882549.1"/>
    </source>
</evidence>
<organism evidence="3 4">
    <name type="scientific">Temnothorax curvispinosus</name>
    <dbReference type="NCBI Taxonomy" id="300111"/>
    <lineage>
        <taxon>Eukaryota</taxon>
        <taxon>Metazoa</taxon>
        <taxon>Ecdysozoa</taxon>
        <taxon>Arthropoda</taxon>
        <taxon>Hexapoda</taxon>
        <taxon>Insecta</taxon>
        <taxon>Pterygota</taxon>
        <taxon>Neoptera</taxon>
        <taxon>Endopterygota</taxon>
        <taxon>Hymenoptera</taxon>
        <taxon>Apocrita</taxon>
        <taxon>Aculeata</taxon>
        <taxon>Formicoidea</taxon>
        <taxon>Formicidae</taxon>
        <taxon>Myrmicinae</taxon>
        <taxon>Temnothorax</taxon>
    </lineage>
</organism>
<feature type="domain" description="C3H1-type" evidence="2">
    <location>
        <begin position="30"/>
        <end position="52"/>
    </location>
</feature>
<reference evidence="4" key="1">
    <citation type="submission" date="2025-08" db="UniProtKB">
        <authorList>
            <consortium name="RefSeq"/>
        </authorList>
    </citation>
    <scope>IDENTIFICATION</scope>
    <source>
        <tissue evidence="4">Whole body</tissue>
    </source>
</reference>